<dbReference type="RefSeq" id="WP_212981427.1">
    <property type="nucleotide sequence ID" value="NZ_AP025343.1"/>
</dbReference>
<name>A0A919YHR6_9BACL</name>
<evidence type="ECO:0000313" key="2">
    <source>
        <dbReference type="Proteomes" id="UP000682811"/>
    </source>
</evidence>
<dbReference type="Proteomes" id="UP000682811">
    <property type="component" value="Unassembled WGS sequence"/>
</dbReference>
<keyword evidence="2" id="KW-1185">Reference proteome</keyword>
<reference evidence="1 2" key="1">
    <citation type="submission" date="2021-03" db="EMBL/GenBank/DDBJ databases">
        <title>Antimicrobial resistance genes in bacteria isolated from Japanese honey, and their potential for conferring macrolide and lincosamide resistance in the American foulbrood pathogen Paenibacillus larvae.</title>
        <authorList>
            <person name="Okamoto M."/>
            <person name="Kumagai M."/>
            <person name="Kanamori H."/>
            <person name="Takamatsu D."/>
        </authorList>
    </citation>
    <scope>NUCLEOTIDE SEQUENCE [LARGE SCALE GENOMIC DNA]</scope>
    <source>
        <strain evidence="1 2">J34TS1</strain>
    </source>
</reference>
<sequence>MSDIRGRERIREVTLENGERVFLGSNKGGIARQYLDDSGDSVTMMLLPHLTTS</sequence>
<dbReference type="AlphaFoldDB" id="A0A919YHR6"/>
<organism evidence="1 2">
    <name type="scientific">Paenibacillus azoreducens</name>
    <dbReference type="NCBI Taxonomy" id="116718"/>
    <lineage>
        <taxon>Bacteria</taxon>
        <taxon>Bacillati</taxon>
        <taxon>Bacillota</taxon>
        <taxon>Bacilli</taxon>
        <taxon>Bacillales</taxon>
        <taxon>Paenibacillaceae</taxon>
        <taxon>Paenibacillus</taxon>
    </lineage>
</organism>
<gene>
    <name evidence="1" type="ORF">J34TS1_62020</name>
</gene>
<dbReference type="EMBL" id="BORT01000053">
    <property type="protein sequence ID" value="GIO51437.1"/>
    <property type="molecule type" value="Genomic_DNA"/>
</dbReference>
<evidence type="ECO:0000313" key="1">
    <source>
        <dbReference type="EMBL" id="GIO51437.1"/>
    </source>
</evidence>
<protein>
    <submittedName>
        <fullName evidence="1">Uncharacterized protein</fullName>
    </submittedName>
</protein>
<proteinExistence type="predicted"/>
<comment type="caution">
    <text evidence="1">The sequence shown here is derived from an EMBL/GenBank/DDBJ whole genome shotgun (WGS) entry which is preliminary data.</text>
</comment>
<accession>A0A919YHR6</accession>